<accession>A0A378K2T4</accession>
<dbReference type="EMBL" id="LNYN01000019">
    <property type="protein sequence ID" value="KTD34837.1"/>
    <property type="molecule type" value="Genomic_DNA"/>
</dbReference>
<evidence type="ECO:0000313" key="3">
    <source>
        <dbReference type="Proteomes" id="UP000054985"/>
    </source>
</evidence>
<dbReference type="Proteomes" id="UP000054985">
    <property type="component" value="Unassembled WGS sequence"/>
</dbReference>
<sequence length="186" mass="21885">MEHSRKLMLHPQHLEILFAFKSKLSNVFRDVLGIHEIHHIALTRINERNELVSLSSTPSMEFNLFSSSLWHFDQTYDPEWFQLGAQASWQTLYIPERYDELYYLKQIKHAFPIGLSMAAKIDNDYVIYSLASRKSCPHTQELFTSQHDDFYKIGQYCSNMLNPLFNYCDSLSAQNLPLQVHYETSK</sequence>
<dbReference type="Proteomes" id="UP000254040">
    <property type="component" value="Unassembled WGS sequence"/>
</dbReference>
<evidence type="ECO:0000313" key="1">
    <source>
        <dbReference type="EMBL" id="KTD34837.1"/>
    </source>
</evidence>
<dbReference type="RefSeq" id="WP_028383374.1">
    <property type="nucleotide sequence ID" value="NZ_CAAAJG010000010.1"/>
</dbReference>
<protein>
    <submittedName>
        <fullName evidence="1 2">FlgJ-like protein</fullName>
    </submittedName>
</protein>
<reference evidence="1 3" key="1">
    <citation type="submission" date="2015-11" db="EMBL/GenBank/DDBJ databases">
        <title>Genomic analysis of 38 Legionella species identifies large and diverse effector repertoires.</title>
        <authorList>
            <person name="Burstein D."/>
            <person name="Amaro F."/>
            <person name="Zusman T."/>
            <person name="Lifshitz Z."/>
            <person name="Cohen O."/>
            <person name="Gilbert J.A."/>
            <person name="Pupko T."/>
            <person name="Shuman H.A."/>
            <person name="Segal G."/>
        </authorList>
    </citation>
    <scope>NUCLEOTIDE SEQUENCE [LARGE SCALE GENOMIC DNA]</scope>
    <source>
        <strain evidence="1 3">ATCC 43877</strain>
    </source>
</reference>
<dbReference type="OrthoDB" id="5635939at2"/>
<proteinExistence type="predicted"/>
<organism evidence="2 4">
    <name type="scientific">Legionella moravica</name>
    <dbReference type="NCBI Taxonomy" id="39962"/>
    <lineage>
        <taxon>Bacteria</taxon>
        <taxon>Pseudomonadati</taxon>
        <taxon>Pseudomonadota</taxon>
        <taxon>Gammaproteobacteria</taxon>
        <taxon>Legionellales</taxon>
        <taxon>Legionellaceae</taxon>
        <taxon>Legionella</taxon>
    </lineage>
</organism>
<dbReference type="STRING" id="39962.Lmor_1370"/>
<evidence type="ECO:0000313" key="4">
    <source>
        <dbReference type="Proteomes" id="UP000254040"/>
    </source>
</evidence>
<evidence type="ECO:0000313" key="2">
    <source>
        <dbReference type="EMBL" id="STX63918.1"/>
    </source>
</evidence>
<keyword evidence="3" id="KW-1185">Reference proteome</keyword>
<reference evidence="2 4" key="2">
    <citation type="submission" date="2018-06" db="EMBL/GenBank/DDBJ databases">
        <authorList>
            <consortium name="Pathogen Informatics"/>
            <person name="Doyle S."/>
        </authorList>
    </citation>
    <scope>NUCLEOTIDE SEQUENCE [LARGE SCALE GENOMIC DNA]</scope>
    <source>
        <strain evidence="2 4">NCTC12239</strain>
    </source>
</reference>
<dbReference type="EMBL" id="UGOG01000001">
    <property type="protein sequence ID" value="STX63918.1"/>
    <property type="molecule type" value="Genomic_DNA"/>
</dbReference>
<dbReference type="AlphaFoldDB" id="A0A378K2T4"/>
<gene>
    <name evidence="1" type="ORF">Lmor_1370</name>
    <name evidence="2" type="ORF">NCTC12239_02872</name>
</gene>
<name>A0A378K2T4_9GAMM</name>